<dbReference type="Proteomes" id="UP000622797">
    <property type="component" value="Unassembled WGS sequence"/>
</dbReference>
<reference evidence="3" key="1">
    <citation type="journal article" date="2020" name="BMC Genomics">
        <title>Correction to: Identification and distribution of gene clusters required for synthesis of sphingolipid metabolism inhibitors in diverse species of the filamentous fungus Fusarium.</title>
        <authorList>
            <person name="Kim H.S."/>
            <person name="Lohmar J.M."/>
            <person name="Busman M."/>
            <person name="Brown D.W."/>
            <person name="Naumann T.A."/>
            <person name="Divon H.H."/>
            <person name="Lysoe E."/>
            <person name="Uhlig S."/>
            <person name="Proctor R.H."/>
        </authorList>
    </citation>
    <scope>NUCLEOTIDE SEQUENCE</scope>
    <source>
        <strain evidence="3">NRRL 20472</strain>
    </source>
</reference>
<feature type="region of interest" description="Disordered" evidence="1">
    <location>
        <begin position="1"/>
        <end position="22"/>
    </location>
</feature>
<evidence type="ECO:0000313" key="3">
    <source>
        <dbReference type="EMBL" id="KAF4949626.1"/>
    </source>
</evidence>
<evidence type="ECO:0000256" key="1">
    <source>
        <dbReference type="SAM" id="MobiDB-lite"/>
    </source>
</evidence>
<keyword evidence="2" id="KW-0472">Membrane</keyword>
<keyword evidence="2" id="KW-0812">Transmembrane</keyword>
<feature type="transmembrane region" description="Helical" evidence="2">
    <location>
        <begin position="162"/>
        <end position="187"/>
    </location>
</feature>
<feature type="transmembrane region" description="Helical" evidence="2">
    <location>
        <begin position="586"/>
        <end position="607"/>
    </location>
</feature>
<sequence>MDPQVESQPLVAIPRRPSSVFSYNSLPTAVDENASDLRHNRSVLSIDEDNANGEDSTRRYLRSSNNSRLNSNSATDDPVQSYLGSHPGKPSSDTTTTPFKPAAILVTEQVPAKRASAMWKGIVSKWYPEMLWCFISIGCFVVLVLVLIHYNEEPLPKWPLGLTLNTAIALLTTLSRTGFVLPICECISQLKWLWYRKERPLTDLQTFDEASRGPWGSLKLLVTMRTKAWVLALLPALVMTTSVLTSTVTQSVVTYPTRNEPVYGLPSPYLIRATDFYAGEMAYNLAANRLLGLGLNGTISSQIYTGLNYPVEDEIGINQPSCATSECRWPLFNTLEVCTKIWDVTKYLDFGMEDGIVVNISFSSGISYERIFHVRPSEYGDLVWLTTNYRAVSYGPKWSKFTNTTLFSFAVTYIHNEDPPLTLEVLFHLCVNRYKVTMKENVVSRQQEGSSTKTAYGPIASDLPGAQEAEGDYILSPAGKPAKFPLAYMAFSSVDNRILNDTIYDGPATPSGYTKPATRFAYLFRAALMDKSRGRLRKSGDPVLGVVTNVSRNIAASLSRGMAINNDIREIIGENLGPVVFVKVRWPWLIFLGSQILLSLIFVTIIITRTALSNLGATKSSLLPVLFAISPEVRALVEKITETNEDKYHQEFEKIADGATGVVGMFSPGIKGRGWVLRGPKSEI</sequence>
<dbReference type="OrthoDB" id="5376804at2759"/>
<keyword evidence="2" id="KW-1133">Transmembrane helix</keyword>
<gene>
    <name evidence="3" type="ORF">FSARC_13419</name>
</gene>
<organism evidence="3 4">
    <name type="scientific">Fusarium sarcochroum</name>
    <dbReference type="NCBI Taxonomy" id="1208366"/>
    <lineage>
        <taxon>Eukaryota</taxon>
        <taxon>Fungi</taxon>
        <taxon>Dikarya</taxon>
        <taxon>Ascomycota</taxon>
        <taxon>Pezizomycotina</taxon>
        <taxon>Sordariomycetes</taxon>
        <taxon>Hypocreomycetidae</taxon>
        <taxon>Hypocreales</taxon>
        <taxon>Nectriaceae</taxon>
        <taxon>Fusarium</taxon>
        <taxon>Fusarium lateritium species complex</taxon>
    </lineage>
</organism>
<evidence type="ECO:0000313" key="4">
    <source>
        <dbReference type="Proteomes" id="UP000622797"/>
    </source>
</evidence>
<dbReference type="InterPro" id="IPR021514">
    <property type="entry name" value="DUF3176"/>
</dbReference>
<dbReference type="EMBL" id="JABEXW010001000">
    <property type="protein sequence ID" value="KAF4949626.1"/>
    <property type="molecule type" value="Genomic_DNA"/>
</dbReference>
<accession>A0A8H4T1N8</accession>
<feature type="transmembrane region" description="Helical" evidence="2">
    <location>
        <begin position="228"/>
        <end position="248"/>
    </location>
</feature>
<name>A0A8H4T1N8_9HYPO</name>
<reference evidence="3" key="2">
    <citation type="submission" date="2020-05" db="EMBL/GenBank/DDBJ databases">
        <authorList>
            <person name="Kim H.-S."/>
            <person name="Proctor R.H."/>
            <person name="Brown D.W."/>
        </authorList>
    </citation>
    <scope>NUCLEOTIDE SEQUENCE</scope>
    <source>
        <strain evidence="3">NRRL 20472</strain>
    </source>
</reference>
<keyword evidence="4" id="KW-1185">Reference proteome</keyword>
<dbReference type="PANTHER" id="PTHR35394:SF5">
    <property type="entry name" value="DUF3176 DOMAIN-CONTAINING PROTEIN"/>
    <property type="match status" value="1"/>
</dbReference>
<dbReference type="PANTHER" id="PTHR35394">
    <property type="entry name" value="DUF3176 DOMAIN-CONTAINING PROTEIN"/>
    <property type="match status" value="1"/>
</dbReference>
<dbReference type="Pfam" id="PF11374">
    <property type="entry name" value="DUF3176"/>
    <property type="match status" value="1"/>
</dbReference>
<feature type="transmembrane region" description="Helical" evidence="2">
    <location>
        <begin position="130"/>
        <end position="150"/>
    </location>
</feature>
<protein>
    <submittedName>
        <fullName evidence="3">Uncharacterized protein</fullName>
    </submittedName>
</protein>
<comment type="caution">
    <text evidence="3">The sequence shown here is derived from an EMBL/GenBank/DDBJ whole genome shotgun (WGS) entry which is preliminary data.</text>
</comment>
<dbReference type="AlphaFoldDB" id="A0A8H4T1N8"/>
<feature type="compositionally biased region" description="Low complexity" evidence="1">
    <location>
        <begin position="62"/>
        <end position="73"/>
    </location>
</feature>
<proteinExistence type="predicted"/>
<feature type="region of interest" description="Disordered" evidence="1">
    <location>
        <begin position="48"/>
        <end position="98"/>
    </location>
</feature>
<evidence type="ECO:0000256" key="2">
    <source>
        <dbReference type="SAM" id="Phobius"/>
    </source>
</evidence>